<dbReference type="EMBL" id="CM004390">
    <property type="protein sequence ID" value="KAG8656632.1"/>
    <property type="molecule type" value="Genomic_DNA"/>
</dbReference>
<reference evidence="2" key="1">
    <citation type="journal article" date="2016" name="Nat. Biotechnol.">
        <title>Sequencing wild and cultivated cassava and related species reveals extensive interspecific hybridization and genetic diversity.</title>
        <authorList>
            <person name="Bredeson J.V."/>
            <person name="Lyons J.B."/>
            <person name="Prochnik S.E."/>
            <person name="Wu G.A."/>
            <person name="Ha C.M."/>
            <person name="Edsinger-Gonzales E."/>
            <person name="Grimwood J."/>
            <person name="Schmutz J."/>
            <person name="Rabbi I.Y."/>
            <person name="Egesi C."/>
            <person name="Nauluvula P."/>
            <person name="Lebot V."/>
            <person name="Ndunguru J."/>
            <person name="Mkamilo G."/>
            <person name="Bart R.S."/>
            <person name="Setter T.L."/>
            <person name="Gleadow R.M."/>
            <person name="Kulakow P."/>
            <person name="Ferguson M.E."/>
            <person name="Rounsley S."/>
            <person name="Rokhsar D.S."/>
        </authorList>
    </citation>
    <scope>NUCLEOTIDE SEQUENCE [LARGE SCALE GENOMIC DNA]</scope>
    <source>
        <strain evidence="2">cv. AM560-2</strain>
    </source>
</reference>
<keyword evidence="2" id="KW-1185">Reference proteome</keyword>
<evidence type="ECO:0000313" key="1">
    <source>
        <dbReference type="EMBL" id="KAG8656632.1"/>
    </source>
</evidence>
<gene>
    <name evidence="1" type="ORF">MANES_04G158000v8</name>
</gene>
<dbReference type="Proteomes" id="UP000091857">
    <property type="component" value="Chromosome 4"/>
</dbReference>
<protein>
    <submittedName>
        <fullName evidence="1">Uncharacterized protein</fullName>
    </submittedName>
</protein>
<proteinExistence type="predicted"/>
<sequence length="985" mass="109325">MRDKSYPSKLFFFCILFIQIVMPNNSKVPADVDVGVVLDIDDTIGKIGLSCINISLSHFYAKHSHYKTRLLLHARDSNRDVVAAAAAALDLIKNVQVEAIIGPATSMQANFVIKLGEKAQVPIISFSASSPSLSSIHSPYFFRATRSDSAQVNAISAIVQAFGWRKAVPIYIDNEYGLGIIPYLTDSLQAVDTQVPYRSAIAPFATDDQILEELLKLKAMQTRVFIVHVSPSLGSKLFTKAKEVGMMGEGYVWIITDGMADFLNSLDYFVIESMQGVLGVKPYVPRSKRVENFRVQWKRKFQHENPDLVDADLNIYGLWAYDAAVALAMAIERVATNINFGFGKGNISGNSTDLETLGVSQIGPSLRQALSNTKFRGLTGDFLFINGQLKSSAFQIINVDGDGVRRVGFWVPGIGLVRRLKTSGANASKNSSADNNSSTLATIIWPGDTASIPRGWEIPADGKKLRIGVPVKEGFTRFVNVTRYPGTNKLKVEGYCIDLFDAVVAELPYAMNYEYIPFVNSDDKSAGTYNDLIYQVFLGEFDAAVGDISIVANRSLYVDFTLPYMESGRVSMIVPITDVESKKAWVFLKPLTWDLWVTSLVFFVFIGFVVWVLEHRINQDFRGSPSHQISTSFWFSFSTMVFAQSEKVVSNLARIVVIICCFVGLILTQSYTASLSSFLTVQQFQPTVTTIDELIKKGDFVGYQKGSFVKETLKSLGFDESKLVPYISAEDCDQLLSKGSKNGGVAAAFEGPTSMQLILAENCSKYSIVEPVSMLEASRRKNISNIEEFSTDGLGFAFPKGSPLAPDVSRAILKVTEGDKIEKIWGKWFGDLGICPDRSNSVPSNRLGLNSFWGLFLIAGITSLLALITYIGMFIYQNRRVLMNSDSRVSMWNKIVDLLKIFNQKDFKSHTFKRSIVDNGNGEPSPSTYSINEDFHEEQDTPSAEDVYQNQNELRFCREEALFIELMSEPTKETSAVIELARENC</sequence>
<organism evidence="1 2">
    <name type="scientific">Manihot esculenta</name>
    <name type="common">Cassava</name>
    <name type="synonym">Jatropha manihot</name>
    <dbReference type="NCBI Taxonomy" id="3983"/>
    <lineage>
        <taxon>Eukaryota</taxon>
        <taxon>Viridiplantae</taxon>
        <taxon>Streptophyta</taxon>
        <taxon>Embryophyta</taxon>
        <taxon>Tracheophyta</taxon>
        <taxon>Spermatophyta</taxon>
        <taxon>Magnoliopsida</taxon>
        <taxon>eudicotyledons</taxon>
        <taxon>Gunneridae</taxon>
        <taxon>Pentapetalae</taxon>
        <taxon>rosids</taxon>
        <taxon>fabids</taxon>
        <taxon>Malpighiales</taxon>
        <taxon>Euphorbiaceae</taxon>
        <taxon>Crotonoideae</taxon>
        <taxon>Manihoteae</taxon>
        <taxon>Manihot</taxon>
    </lineage>
</organism>
<name>A0ACB7HVG3_MANES</name>
<evidence type="ECO:0000313" key="2">
    <source>
        <dbReference type="Proteomes" id="UP000091857"/>
    </source>
</evidence>
<comment type="caution">
    <text evidence="1">The sequence shown here is derived from an EMBL/GenBank/DDBJ whole genome shotgun (WGS) entry which is preliminary data.</text>
</comment>
<accession>A0ACB7HVG3</accession>